<dbReference type="InterPro" id="IPR006638">
    <property type="entry name" value="Elp3/MiaA/NifB-like_rSAM"/>
</dbReference>
<dbReference type="GO" id="GO:0051536">
    <property type="term" value="F:iron-sulfur cluster binding"/>
    <property type="evidence" value="ECO:0007669"/>
    <property type="project" value="UniProtKB-KW"/>
</dbReference>
<dbReference type="SFLD" id="SFLDS00029">
    <property type="entry name" value="Radical_SAM"/>
    <property type="match status" value="1"/>
</dbReference>
<evidence type="ECO:0000256" key="4">
    <source>
        <dbReference type="ARBA" id="ARBA00023014"/>
    </source>
</evidence>
<keyword evidence="1" id="KW-0949">S-adenosyl-L-methionine</keyword>
<keyword evidence="3" id="KW-0408">Iron</keyword>
<name>A0A6A9QKW6_SULME</name>
<reference evidence="6 7" key="1">
    <citation type="submission" date="2019-10" db="EMBL/GenBank/DDBJ databases">
        <title>Sequencing and Assembly of Multiple Reported Metal-Biooxidizing Members of the Extremely Thermoacidophilic Archaeal Family Sulfolobaceae.</title>
        <authorList>
            <person name="Counts J.A."/>
            <person name="Kelly R.M."/>
        </authorList>
    </citation>
    <scope>NUCLEOTIDE SEQUENCE [LARGE SCALE GENOMIC DNA]</scope>
    <source>
        <strain evidence="6 7">DSM 6482</strain>
    </source>
</reference>
<evidence type="ECO:0000256" key="2">
    <source>
        <dbReference type="ARBA" id="ARBA00022723"/>
    </source>
</evidence>
<organism evidence="6 7">
    <name type="scientific">Sulfuracidifex metallicus DSM 6482 = JCM 9184</name>
    <dbReference type="NCBI Taxonomy" id="523847"/>
    <lineage>
        <taxon>Archaea</taxon>
        <taxon>Thermoproteota</taxon>
        <taxon>Thermoprotei</taxon>
        <taxon>Sulfolobales</taxon>
        <taxon>Sulfolobaceae</taxon>
        <taxon>Sulfuracidifex</taxon>
    </lineage>
</organism>
<dbReference type="Pfam" id="PF04055">
    <property type="entry name" value="Radical_SAM"/>
    <property type="match status" value="1"/>
</dbReference>
<dbReference type="InterPro" id="IPR013785">
    <property type="entry name" value="Aldolase_TIM"/>
</dbReference>
<dbReference type="GO" id="GO:0003824">
    <property type="term" value="F:catalytic activity"/>
    <property type="evidence" value="ECO:0007669"/>
    <property type="project" value="InterPro"/>
</dbReference>
<dbReference type="SUPFAM" id="SSF102114">
    <property type="entry name" value="Radical SAM enzymes"/>
    <property type="match status" value="1"/>
</dbReference>
<dbReference type="SFLD" id="SFLDG01098">
    <property type="entry name" value="Uncharacterised_Radical_SAM_Su"/>
    <property type="match status" value="1"/>
</dbReference>
<keyword evidence="2" id="KW-0479">Metal-binding</keyword>
<gene>
    <name evidence="6" type="ORF">GC250_09410</name>
</gene>
<evidence type="ECO:0000313" key="6">
    <source>
        <dbReference type="EMBL" id="MUN29646.1"/>
    </source>
</evidence>
<dbReference type="InterPro" id="IPR007197">
    <property type="entry name" value="rSAM"/>
</dbReference>
<dbReference type="InterPro" id="IPR058240">
    <property type="entry name" value="rSAM_sf"/>
</dbReference>
<comment type="caution">
    <text evidence="6">The sequence shown here is derived from an EMBL/GenBank/DDBJ whole genome shotgun (WGS) entry which is preliminary data.</text>
</comment>
<dbReference type="EMBL" id="WGGD01000005">
    <property type="protein sequence ID" value="MUN29646.1"/>
    <property type="molecule type" value="Genomic_DNA"/>
</dbReference>
<dbReference type="RefSeq" id="WP_054838696.1">
    <property type="nucleotide sequence ID" value="NZ_BBBY01000015.1"/>
</dbReference>
<dbReference type="Proteomes" id="UP000470772">
    <property type="component" value="Unassembled WGS sequence"/>
</dbReference>
<dbReference type="SMART" id="SM00729">
    <property type="entry name" value="Elp3"/>
    <property type="match status" value="1"/>
</dbReference>
<feature type="domain" description="Radical SAM core" evidence="5">
    <location>
        <begin position="18"/>
        <end position="230"/>
    </location>
</feature>
<evidence type="ECO:0000256" key="3">
    <source>
        <dbReference type="ARBA" id="ARBA00023004"/>
    </source>
</evidence>
<keyword evidence="4" id="KW-0411">Iron-sulfur</keyword>
<protein>
    <submittedName>
        <fullName evidence="6">Radical SAM protein</fullName>
    </submittedName>
</protein>
<sequence length="280" mass="31477">MKLLFSSGTFFFITGKARKYSNTAYALQDGGCQGKCAFCSQSTLSSAPKNFLSRVKWYSANLEDFSDIISSNFMRFCLQTVYKPNFDEEALEIMKTVKTRGKSITTVPVDELKRFLNVGVDYLGVGLDTTESMFPKVGKPFSFSTYMDFIREGVKIFGKGKVFVHLVFGLGESLDEFLNLMQEIYNIGAEVALFAFTPVKGTPMENNSPPSLHQYRLVQTVRYYLSRGIPLSKLMRNGELTLPSDSTHYLTSGCPTCDRPFYNESPTAPIPYNFSVVMKD</sequence>
<dbReference type="CDD" id="cd01335">
    <property type="entry name" value="Radical_SAM"/>
    <property type="match status" value="1"/>
</dbReference>
<dbReference type="Gene3D" id="3.20.20.70">
    <property type="entry name" value="Aldolase class I"/>
    <property type="match status" value="1"/>
</dbReference>
<dbReference type="PROSITE" id="PS51918">
    <property type="entry name" value="RADICAL_SAM"/>
    <property type="match status" value="1"/>
</dbReference>
<keyword evidence="7" id="KW-1185">Reference proteome</keyword>
<evidence type="ECO:0000259" key="5">
    <source>
        <dbReference type="PROSITE" id="PS51918"/>
    </source>
</evidence>
<accession>A0A6A9QKW6</accession>
<dbReference type="AlphaFoldDB" id="A0A6A9QKW6"/>
<proteinExistence type="predicted"/>
<dbReference type="GO" id="GO:0046872">
    <property type="term" value="F:metal ion binding"/>
    <property type="evidence" value="ECO:0007669"/>
    <property type="project" value="UniProtKB-KW"/>
</dbReference>
<dbReference type="OrthoDB" id="15118at2157"/>
<evidence type="ECO:0000313" key="7">
    <source>
        <dbReference type="Proteomes" id="UP000470772"/>
    </source>
</evidence>
<evidence type="ECO:0000256" key="1">
    <source>
        <dbReference type="ARBA" id="ARBA00022691"/>
    </source>
</evidence>